<evidence type="ECO:0000256" key="1">
    <source>
        <dbReference type="SAM" id="MobiDB-lite"/>
    </source>
</evidence>
<feature type="compositionally biased region" description="Low complexity" evidence="1">
    <location>
        <begin position="288"/>
        <end position="301"/>
    </location>
</feature>
<feature type="compositionally biased region" description="Basic and acidic residues" evidence="1">
    <location>
        <begin position="233"/>
        <end position="252"/>
    </location>
</feature>
<protein>
    <submittedName>
        <fullName evidence="2">ABC transporter, substrate-binding protein (Cluster 5, nickel/peptides/opines)</fullName>
    </submittedName>
</protein>
<organism evidence="2">
    <name type="scientific">uncultured Acetobacteraceae bacterium</name>
    <dbReference type="NCBI Taxonomy" id="169975"/>
    <lineage>
        <taxon>Bacteria</taxon>
        <taxon>Pseudomonadati</taxon>
        <taxon>Pseudomonadota</taxon>
        <taxon>Alphaproteobacteria</taxon>
        <taxon>Acetobacterales</taxon>
        <taxon>Acetobacteraceae</taxon>
        <taxon>environmental samples</taxon>
    </lineage>
</organism>
<feature type="compositionally biased region" description="Basic and acidic residues" evidence="1">
    <location>
        <begin position="143"/>
        <end position="162"/>
    </location>
</feature>
<dbReference type="AlphaFoldDB" id="A0A6J4JXR5"/>
<proteinExistence type="predicted"/>
<dbReference type="EMBL" id="CADCTG010000369">
    <property type="protein sequence ID" value="CAA9290397.1"/>
    <property type="molecule type" value="Genomic_DNA"/>
</dbReference>
<sequence length="377" mass="40203">DHAPPPAARRRLPSRRRARRLRPDRRFGAGHDPHRHDRRRHPADARPTGPGLRGQPLHRHPALRRADRLGPVGRRQALRGDPRPVHRVAGGRGGQDALGVPPAAGREVPRRQRLQRRRRGVERPQGAGPRGAALRPAAGGPHRLADADSAARGEGGRPDGGARHQRAGQPAADQPDQPVHGEPHALGRPAPRRAERRGRVERLRRQPLRHRPVPPDALRSPAAGGDGAQRRLLGREGQGRSRPPDPDPGSERAHRRAALGPSGLDRGAVTGRRAAAPLAQHDDHPEPATARLAVAALLRGRQPPERRAGAPRAEPGDRPRRAEAAPRRLHGGARGILPARPSVVGQPVLPDPHGQGRGAAAAGRGGLRAAAAAQPQG</sequence>
<feature type="region of interest" description="Disordered" evidence="1">
    <location>
        <begin position="1"/>
        <end position="377"/>
    </location>
</feature>
<gene>
    <name evidence="2" type="ORF">AVDCRST_MAG08-4556</name>
</gene>
<feature type="compositionally biased region" description="Low complexity" evidence="1">
    <location>
        <begin position="123"/>
        <end position="142"/>
    </location>
</feature>
<feature type="compositionally biased region" description="Basic residues" evidence="1">
    <location>
        <begin position="111"/>
        <end position="120"/>
    </location>
</feature>
<evidence type="ECO:0000313" key="2">
    <source>
        <dbReference type="EMBL" id="CAA9290397.1"/>
    </source>
</evidence>
<feature type="non-terminal residue" evidence="2">
    <location>
        <position position="377"/>
    </location>
</feature>
<accession>A0A6J4JXR5</accession>
<feature type="non-terminal residue" evidence="2">
    <location>
        <position position="1"/>
    </location>
</feature>
<reference evidence="2" key="1">
    <citation type="submission" date="2020-02" db="EMBL/GenBank/DDBJ databases">
        <authorList>
            <person name="Meier V. D."/>
        </authorList>
    </citation>
    <scope>NUCLEOTIDE SEQUENCE</scope>
    <source>
        <strain evidence="2">AVDCRST_MAG08</strain>
    </source>
</reference>
<name>A0A6J4JXR5_9PROT</name>
<feature type="compositionally biased region" description="Basic and acidic residues" evidence="1">
    <location>
        <begin position="24"/>
        <end position="35"/>
    </location>
</feature>
<feature type="compositionally biased region" description="Basic residues" evidence="1">
    <location>
        <begin position="8"/>
        <end position="23"/>
    </location>
</feature>
<feature type="compositionally biased region" description="Low complexity" evidence="1">
    <location>
        <begin position="358"/>
        <end position="377"/>
    </location>
</feature>
<feature type="compositionally biased region" description="Basic and acidic residues" evidence="1">
    <location>
        <begin position="302"/>
        <end position="326"/>
    </location>
</feature>